<dbReference type="EMBL" id="FLQV01000016">
    <property type="protein sequence ID" value="SBS80354.1"/>
    <property type="molecule type" value="Genomic_DNA"/>
</dbReference>
<organism evidence="1 4">
    <name type="scientific">Plasmodium ovale curtisi</name>
    <dbReference type="NCBI Taxonomy" id="864141"/>
    <lineage>
        <taxon>Eukaryota</taxon>
        <taxon>Sar</taxon>
        <taxon>Alveolata</taxon>
        <taxon>Apicomplexa</taxon>
        <taxon>Aconoidasida</taxon>
        <taxon>Haemosporida</taxon>
        <taxon>Plasmodiidae</taxon>
        <taxon>Plasmodium</taxon>
        <taxon>Plasmodium (Plasmodium)</taxon>
    </lineage>
</organism>
<reference evidence="1" key="2">
    <citation type="submission" date="2016-05" db="EMBL/GenBank/DDBJ databases">
        <authorList>
            <person name="Lavstsen T."/>
            <person name="Jespersen J.S."/>
        </authorList>
    </citation>
    <scope>NUCLEOTIDE SEQUENCE [LARGE SCALE GENOMIC DNA]</scope>
</reference>
<dbReference type="Proteomes" id="UP000078560">
    <property type="component" value="Unassembled WGS sequence"/>
</dbReference>
<protein>
    <submittedName>
        <fullName evidence="1">Uncharacterized protein</fullName>
    </submittedName>
</protein>
<evidence type="ECO:0000313" key="1">
    <source>
        <dbReference type="EMBL" id="SBS79857.1"/>
    </source>
</evidence>
<evidence type="ECO:0000313" key="4">
    <source>
        <dbReference type="Proteomes" id="UP000078560"/>
    </source>
</evidence>
<dbReference type="EMBL" id="FLQU01000006">
    <property type="protein sequence ID" value="SBS79857.1"/>
    <property type="molecule type" value="Genomic_DNA"/>
</dbReference>
<dbReference type="Proteomes" id="UP000078546">
    <property type="component" value="Unassembled WGS sequence"/>
</dbReference>
<proteinExistence type="predicted"/>
<dbReference type="AlphaFoldDB" id="A0A1A8VI75"/>
<sequence>MGARKSTCPHDTIKIEEHSVTAEQHENYNHNAVPNPYVFSHMPACTMYMLRNLLFMSSHMGNAINVSCVIARYLYDAVRCNRGK</sequence>
<name>A0A1A8VI75_PLAOA</name>
<accession>A0A1A8VI75</accession>
<evidence type="ECO:0000313" key="2">
    <source>
        <dbReference type="EMBL" id="SBS80354.1"/>
    </source>
</evidence>
<gene>
    <name evidence="2" type="ORF">POVCU1_000440</name>
    <name evidence="1" type="ORF">POVCU2_0000430</name>
</gene>
<reference evidence="3 4" key="1">
    <citation type="submission" date="2016-05" db="EMBL/GenBank/DDBJ databases">
        <authorList>
            <person name="Naeem Raeece"/>
        </authorList>
    </citation>
    <scope>NUCLEOTIDE SEQUENCE [LARGE SCALE GENOMIC DNA]</scope>
</reference>
<evidence type="ECO:0000313" key="3">
    <source>
        <dbReference type="Proteomes" id="UP000078546"/>
    </source>
</evidence>